<sequence>MGPVFPILPDRNPMPPVDPGGIAVCGGAHAGAPGPLMRPTTEKLRVPAEQARAGRAGRRVACVNMF</sequence>
<comment type="caution">
    <text evidence="1">The sequence shown here is derived from an EMBL/GenBank/DDBJ whole genome shotgun (WGS) entry which is preliminary data.</text>
</comment>
<evidence type="ECO:0000313" key="1">
    <source>
        <dbReference type="EMBL" id="RAI26867.1"/>
    </source>
</evidence>
<protein>
    <submittedName>
        <fullName evidence="1">Uncharacterized protein</fullName>
    </submittedName>
</protein>
<proteinExistence type="predicted"/>
<reference evidence="1 2" key="1">
    <citation type="submission" date="2017-07" db="EMBL/GenBank/DDBJ databases">
        <title>Draft Genome Sequences of Select Purple Nonsulfur Bacteria.</title>
        <authorList>
            <person name="Lasarre B."/>
            <person name="Mckinlay J.B."/>
        </authorList>
    </citation>
    <scope>NUCLEOTIDE SEQUENCE [LARGE SCALE GENOMIC DNA]</scope>
    <source>
        <strain evidence="1 2">DSM 11290</strain>
    </source>
</reference>
<dbReference type="EMBL" id="NPEV01000025">
    <property type="protein sequence ID" value="RAI26867.1"/>
    <property type="molecule type" value="Genomic_DNA"/>
</dbReference>
<accession>A0A327JKP9</accession>
<evidence type="ECO:0000313" key="2">
    <source>
        <dbReference type="Proteomes" id="UP000249299"/>
    </source>
</evidence>
<dbReference type="AlphaFoldDB" id="A0A327JKP9"/>
<dbReference type="Proteomes" id="UP000249299">
    <property type="component" value="Unassembled WGS sequence"/>
</dbReference>
<organism evidence="1 2">
    <name type="scientific">Rhodobium orientis</name>
    <dbReference type="NCBI Taxonomy" id="34017"/>
    <lineage>
        <taxon>Bacteria</taxon>
        <taxon>Pseudomonadati</taxon>
        <taxon>Pseudomonadota</taxon>
        <taxon>Alphaproteobacteria</taxon>
        <taxon>Hyphomicrobiales</taxon>
        <taxon>Rhodobiaceae</taxon>
        <taxon>Rhodobium</taxon>
    </lineage>
</organism>
<name>A0A327JKP9_9HYPH</name>
<keyword evidence="2" id="KW-1185">Reference proteome</keyword>
<gene>
    <name evidence="1" type="ORF">CH339_12585</name>
</gene>